<dbReference type="GO" id="GO:0000976">
    <property type="term" value="F:transcription cis-regulatory region binding"/>
    <property type="evidence" value="ECO:0007669"/>
    <property type="project" value="TreeGrafter"/>
</dbReference>
<dbReference type="Pfam" id="PF00486">
    <property type="entry name" value="Trans_reg_C"/>
    <property type="match status" value="1"/>
</dbReference>
<organism evidence="6 7">
    <name type="scientific">Agromyces aureus</name>
    <dbReference type="NCBI Taxonomy" id="453304"/>
    <lineage>
        <taxon>Bacteria</taxon>
        <taxon>Bacillati</taxon>
        <taxon>Actinomycetota</taxon>
        <taxon>Actinomycetes</taxon>
        <taxon>Micrococcales</taxon>
        <taxon>Microbacteriaceae</taxon>
        <taxon>Agromyces</taxon>
    </lineage>
</organism>
<dbReference type="Proteomes" id="UP000078437">
    <property type="component" value="Chromosome"/>
</dbReference>
<dbReference type="SUPFAM" id="SSF52172">
    <property type="entry name" value="CheY-like"/>
    <property type="match status" value="1"/>
</dbReference>
<dbReference type="InterPro" id="IPR039420">
    <property type="entry name" value="WalR-like"/>
</dbReference>
<feature type="domain" description="OmpR/PhoB-type" evidence="5">
    <location>
        <begin position="124"/>
        <end position="219"/>
    </location>
</feature>
<dbReference type="STRING" id="453304.ATC03_14845"/>
<dbReference type="Gene3D" id="3.40.50.2300">
    <property type="match status" value="1"/>
</dbReference>
<dbReference type="SMART" id="SM00448">
    <property type="entry name" value="REC"/>
    <property type="match status" value="1"/>
</dbReference>
<feature type="modified residue" description="4-aspartylphosphate" evidence="2">
    <location>
        <position position="51"/>
    </location>
</feature>
<dbReference type="GO" id="GO:0032993">
    <property type="term" value="C:protein-DNA complex"/>
    <property type="evidence" value="ECO:0007669"/>
    <property type="project" value="TreeGrafter"/>
</dbReference>
<protein>
    <submittedName>
        <fullName evidence="6">Two-component system response regulator</fullName>
    </submittedName>
</protein>
<feature type="domain" description="Response regulatory" evidence="4">
    <location>
        <begin position="2"/>
        <end position="116"/>
    </location>
</feature>
<dbReference type="PROSITE" id="PS50110">
    <property type="entry name" value="RESPONSE_REGULATORY"/>
    <property type="match status" value="1"/>
</dbReference>
<keyword evidence="2" id="KW-0597">Phosphoprotein</keyword>
<reference evidence="7" key="2">
    <citation type="submission" date="2016-01" db="EMBL/GenBank/DDBJ databases">
        <title>Complete genome sequence of Agromyces aureus AR33T and comparison with related organisms.</title>
        <authorList>
            <person name="Corretto E."/>
            <person name="Antonielli L."/>
            <person name="Sessitsch A."/>
            <person name="Brader G."/>
        </authorList>
    </citation>
    <scope>NUCLEOTIDE SEQUENCE [LARGE SCALE GENOMIC DNA]</scope>
    <source>
        <strain evidence="7">AR33</strain>
    </source>
</reference>
<dbReference type="GO" id="GO:0005829">
    <property type="term" value="C:cytosol"/>
    <property type="evidence" value="ECO:0007669"/>
    <property type="project" value="TreeGrafter"/>
</dbReference>
<evidence type="ECO:0000256" key="2">
    <source>
        <dbReference type="PROSITE-ProRule" id="PRU00169"/>
    </source>
</evidence>
<keyword evidence="1 3" id="KW-0238">DNA-binding</keyword>
<dbReference type="GO" id="GO:0006355">
    <property type="term" value="P:regulation of DNA-templated transcription"/>
    <property type="evidence" value="ECO:0007669"/>
    <property type="project" value="InterPro"/>
</dbReference>
<dbReference type="InterPro" id="IPR001789">
    <property type="entry name" value="Sig_transdc_resp-reg_receiver"/>
</dbReference>
<keyword evidence="7" id="KW-1185">Reference proteome</keyword>
<proteinExistence type="predicted"/>
<name>A0A191WHV1_9MICO</name>
<evidence type="ECO:0000256" key="1">
    <source>
        <dbReference type="ARBA" id="ARBA00023125"/>
    </source>
</evidence>
<dbReference type="GO" id="GO:0000156">
    <property type="term" value="F:phosphorelay response regulator activity"/>
    <property type="evidence" value="ECO:0007669"/>
    <property type="project" value="TreeGrafter"/>
</dbReference>
<evidence type="ECO:0000313" key="6">
    <source>
        <dbReference type="EMBL" id="ANJ27797.1"/>
    </source>
</evidence>
<dbReference type="PANTHER" id="PTHR48111">
    <property type="entry name" value="REGULATOR OF RPOS"/>
    <property type="match status" value="1"/>
</dbReference>
<dbReference type="InterPro" id="IPR001867">
    <property type="entry name" value="OmpR/PhoB-type_DNA-bd"/>
</dbReference>
<dbReference type="EMBL" id="CP013979">
    <property type="protein sequence ID" value="ANJ27797.1"/>
    <property type="molecule type" value="Genomic_DNA"/>
</dbReference>
<dbReference type="PROSITE" id="PS51755">
    <property type="entry name" value="OMPR_PHOB"/>
    <property type="match status" value="1"/>
</dbReference>
<evidence type="ECO:0000256" key="3">
    <source>
        <dbReference type="PROSITE-ProRule" id="PRU01091"/>
    </source>
</evidence>
<evidence type="ECO:0000313" key="7">
    <source>
        <dbReference type="Proteomes" id="UP000078437"/>
    </source>
</evidence>
<feature type="DNA-binding region" description="OmpR/PhoB-type" evidence="3">
    <location>
        <begin position="124"/>
        <end position="219"/>
    </location>
</feature>
<dbReference type="PANTHER" id="PTHR48111:SF36">
    <property type="entry name" value="TRANSCRIPTIONAL REGULATORY PROTEIN CUTR"/>
    <property type="match status" value="1"/>
</dbReference>
<accession>A0A191WHV1</accession>
<dbReference type="KEGG" id="agy:ATC03_14845"/>
<evidence type="ECO:0000259" key="4">
    <source>
        <dbReference type="PROSITE" id="PS50110"/>
    </source>
</evidence>
<dbReference type="Gene3D" id="6.10.250.690">
    <property type="match status" value="1"/>
</dbReference>
<dbReference type="AlphaFoldDB" id="A0A191WHV1"/>
<gene>
    <name evidence="6" type="ORF">ATC03_14845</name>
</gene>
<reference evidence="6 7" key="1">
    <citation type="journal article" date="2016" name="Int. J. Syst. Evol. Microbiol.">
        <title>Agromyces aureus sp. nov., isolated from the rhizosphere of Salix caprea L. grown in a heavy-metal-contaminated soil.</title>
        <authorList>
            <person name="Corretto E."/>
            <person name="Antonielli L."/>
            <person name="Sessitsch A."/>
            <person name="Compant S."/>
            <person name="Gorfer M."/>
            <person name="Kuffner M."/>
            <person name="Brader G."/>
        </authorList>
    </citation>
    <scope>NUCLEOTIDE SEQUENCE [LARGE SCALE GENOMIC DNA]</scope>
    <source>
        <strain evidence="6 7">AR33</strain>
    </source>
</reference>
<dbReference type="InterPro" id="IPR036388">
    <property type="entry name" value="WH-like_DNA-bd_sf"/>
</dbReference>
<dbReference type="InterPro" id="IPR011006">
    <property type="entry name" value="CheY-like_superfamily"/>
</dbReference>
<dbReference type="RefSeq" id="WP_067878720.1">
    <property type="nucleotide sequence ID" value="NZ_CP013979.1"/>
</dbReference>
<dbReference type="CDD" id="cd00383">
    <property type="entry name" value="trans_reg_C"/>
    <property type="match status" value="1"/>
</dbReference>
<dbReference type="SMART" id="SM00862">
    <property type="entry name" value="Trans_reg_C"/>
    <property type="match status" value="1"/>
</dbReference>
<evidence type="ECO:0000259" key="5">
    <source>
        <dbReference type="PROSITE" id="PS51755"/>
    </source>
</evidence>
<dbReference type="Gene3D" id="1.10.10.10">
    <property type="entry name" value="Winged helix-like DNA-binding domain superfamily/Winged helix DNA-binding domain"/>
    <property type="match status" value="1"/>
</dbReference>
<dbReference type="OrthoDB" id="9802426at2"/>
<sequence>MRVLIVEDEAYLADAIRTGLRRETIAADVVNDGDLAIENLSVNDYDVVLLDRDIPGVHGDDVCAWVAANRPGCRVLMLTAARTLDDKVEGFELGADDYLAKPFDFPELVARLRALGRRAGASHPPSLDAEGVRLDPFRREVYRNGRLVRLANKEFAVLDLLMSASGGVVSAETLLEKAWDENADPFTNTVRVTISNLRKRLGDPWLVHTVSGVGYRFGAPE</sequence>
<dbReference type="Pfam" id="PF00072">
    <property type="entry name" value="Response_reg"/>
    <property type="match status" value="1"/>
</dbReference>